<dbReference type="Pfam" id="PF01381">
    <property type="entry name" value="HTH_3"/>
    <property type="match status" value="1"/>
</dbReference>
<dbReference type="PANTHER" id="PTHR46797:SF20">
    <property type="entry name" value="BLR4304 PROTEIN"/>
    <property type="match status" value="1"/>
</dbReference>
<dbReference type="EMBL" id="CP003190">
    <property type="protein sequence ID" value="AGL82611.1"/>
    <property type="molecule type" value="Genomic_DNA"/>
</dbReference>
<organism evidence="3 4">
    <name type="scientific">Pseudomonas protegens (strain DSM 19095 / LMG 27888 / CFBP 6595 / CHA0)</name>
    <dbReference type="NCBI Taxonomy" id="1124983"/>
    <lineage>
        <taxon>Bacteria</taxon>
        <taxon>Pseudomonadati</taxon>
        <taxon>Pseudomonadota</taxon>
        <taxon>Gammaproteobacteria</taxon>
        <taxon>Pseudomonadales</taxon>
        <taxon>Pseudomonadaceae</taxon>
        <taxon>Pseudomonas</taxon>
    </lineage>
</organism>
<dbReference type="SUPFAM" id="SSF51182">
    <property type="entry name" value="RmlC-like cupins"/>
    <property type="match status" value="1"/>
</dbReference>
<proteinExistence type="predicted"/>
<dbReference type="Gene3D" id="2.60.120.10">
    <property type="entry name" value="Jelly Rolls"/>
    <property type="match status" value="1"/>
</dbReference>
<dbReference type="Gene3D" id="1.10.260.40">
    <property type="entry name" value="lambda repressor-like DNA-binding domains"/>
    <property type="match status" value="1"/>
</dbReference>
<dbReference type="KEGG" id="pprc:PFLCHA0_c08170"/>
<dbReference type="eggNOG" id="COG1396">
    <property type="taxonomic scope" value="Bacteria"/>
</dbReference>
<dbReference type="eggNOG" id="COG1917">
    <property type="taxonomic scope" value="Bacteria"/>
</dbReference>
<protein>
    <submittedName>
        <fullName evidence="3">DNA-binding protein</fullName>
    </submittedName>
</protein>
<dbReference type="InterPro" id="IPR013096">
    <property type="entry name" value="Cupin_2"/>
</dbReference>
<dbReference type="InterPro" id="IPR001387">
    <property type="entry name" value="Cro/C1-type_HTH"/>
</dbReference>
<dbReference type="CDD" id="cd00093">
    <property type="entry name" value="HTH_XRE"/>
    <property type="match status" value="1"/>
</dbReference>
<dbReference type="AlphaFoldDB" id="A0A2C9EG32"/>
<dbReference type="PANTHER" id="PTHR46797">
    <property type="entry name" value="HTH-TYPE TRANSCRIPTIONAL REGULATOR"/>
    <property type="match status" value="1"/>
</dbReference>
<dbReference type="InterPro" id="IPR050807">
    <property type="entry name" value="TransReg_Diox_bact_type"/>
</dbReference>
<dbReference type="GO" id="GO:0003700">
    <property type="term" value="F:DNA-binding transcription factor activity"/>
    <property type="evidence" value="ECO:0007669"/>
    <property type="project" value="TreeGrafter"/>
</dbReference>
<dbReference type="GO" id="GO:0003677">
    <property type="term" value="F:DNA binding"/>
    <property type="evidence" value="ECO:0007669"/>
    <property type="project" value="UniProtKB-KW"/>
</dbReference>
<dbReference type="SMART" id="SM00530">
    <property type="entry name" value="HTH_XRE"/>
    <property type="match status" value="1"/>
</dbReference>
<name>A0A2C9EG32_PSEPH</name>
<accession>A0A2C9EG32</accession>
<reference evidence="4" key="1">
    <citation type="journal article" date="2014" name="Genome Announc.">
        <title>Full-genome sequence of the plant growth-promoting bacterium Pseudomonas protegens CHA0.</title>
        <authorList>
            <person name="Jousset A."/>
            <person name="Schuldes J."/>
            <person name="Keel C."/>
            <person name="Maurhofer M."/>
            <person name="Daniel R."/>
            <person name="Scheu S."/>
            <person name="Thuermer A."/>
        </authorList>
    </citation>
    <scope>NUCLEOTIDE SEQUENCE [LARGE SCALE GENOMIC DNA]</scope>
    <source>
        <strain evidence="4">DSM 19095 / LMG 27888 / CFBP 6595 / CHA0</strain>
    </source>
</reference>
<dbReference type="HOGENOM" id="CLU_085376_3_0_6"/>
<dbReference type="Proteomes" id="UP000013940">
    <property type="component" value="Chromosome"/>
</dbReference>
<evidence type="ECO:0000313" key="3">
    <source>
        <dbReference type="EMBL" id="AGL82611.1"/>
    </source>
</evidence>
<dbReference type="CDD" id="cd02209">
    <property type="entry name" value="cupin_XRE_C"/>
    <property type="match status" value="1"/>
</dbReference>
<dbReference type="PROSITE" id="PS50943">
    <property type="entry name" value="HTH_CROC1"/>
    <property type="match status" value="1"/>
</dbReference>
<dbReference type="InterPro" id="IPR010982">
    <property type="entry name" value="Lambda_DNA-bd_dom_sf"/>
</dbReference>
<evidence type="ECO:0000259" key="2">
    <source>
        <dbReference type="PROSITE" id="PS50943"/>
    </source>
</evidence>
<gene>
    <name evidence="3" type="ORF">PFLCHA0_c08170</name>
</gene>
<sequence>MRIFQSTRGHGLIFRHVPRLASRLPLFARQRASMSSDRAQPASSSHAHPLIDRTQVGARLRTIRKNQKLTLKQLSERSGVALSTLSKMELAQVSVSYEKLAAAARALGVDIARLFTPAPNLIQTGGAQVQPTVVSTTIADAPGYSTGNYDYHPMAGDFPGRSMTPMYARIFARELQQFEDYIRHPGQEFALVLSGRVRIQFETGEAVSIGPQETAYFNSSIGHIYLAEGDEDAEVMVVMSER</sequence>
<dbReference type="InterPro" id="IPR014710">
    <property type="entry name" value="RmlC-like_jellyroll"/>
</dbReference>
<evidence type="ECO:0000313" key="4">
    <source>
        <dbReference type="Proteomes" id="UP000013940"/>
    </source>
</evidence>
<dbReference type="InterPro" id="IPR011051">
    <property type="entry name" value="RmlC_Cupin_sf"/>
</dbReference>
<dbReference type="SUPFAM" id="SSF47413">
    <property type="entry name" value="lambda repressor-like DNA-binding domains"/>
    <property type="match status" value="1"/>
</dbReference>
<feature type="domain" description="HTH cro/C1-type" evidence="2">
    <location>
        <begin position="60"/>
        <end position="114"/>
    </location>
</feature>
<keyword evidence="1 3" id="KW-0238">DNA-binding</keyword>
<dbReference type="Pfam" id="PF07883">
    <property type="entry name" value="Cupin_2"/>
    <property type="match status" value="1"/>
</dbReference>
<evidence type="ECO:0000256" key="1">
    <source>
        <dbReference type="ARBA" id="ARBA00023125"/>
    </source>
</evidence>
<dbReference type="GO" id="GO:0005829">
    <property type="term" value="C:cytosol"/>
    <property type="evidence" value="ECO:0007669"/>
    <property type="project" value="TreeGrafter"/>
</dbReference>